<dbReference type="EMBL" id="LJSK01000515">
    <property type="protein sequence ID" value="KPI82843.1"/>
    <property type="molecule type" value="Genomic_DNA"/>
</dbReference>
<reference evidence="2 3" key="1">
    <citation type="journal article" date="2015" name="PLoS Pathog.">
        <title>Leptomonas seymouri: Adaptations to the Dixenous Life Cycle Analyzed by Genome Sequencing, Transcriptome Profiling and Co-infection with Leishmania donovani.</title>
        <authorList>
            <person name="Kraeva N."/>
            <person name="Butenko A."/>
            <person name="Hlavacova J."/>
            <person name="Kostygov A."/>
            <person name="Myskova J."/>
            <person name="Grybchuk D."/>
            <person name="Lestinova T."/>
            <person name="Votypka J."/>
            <person name="Volf P."/>
            <person name="Opperdoes F."/>
            <person name="Flegontov P."/>
            <person name="Lukes J."/>
            <person name="Yurchenko V."/>
        </authorList>
    </citation>
    <scope>NUCLEOTIDE SEQUENCE [LARGE SCALE GENOMIC DNA]</scope>
    <source>
        <strain evidence="2 3">ATCC 30220</strain>
    </source>
</reference>
<protein>
    <submittedName>
        <fullName evidence="2">Uncharacterized protein</fullName>
    </submittedName>
</protein>
<gene>
    <name evidence="2" type="ORF">ABL78_8146</name>
</gene>
<feature type="region of interest" description="Disordered" evidence="1">
    <location>
        <begin position="231"/>
        <end position="252"/>
    </location>
</feature>
<dbReference type="OMA" id="GGTGAMW"/>
<dbReference type="AlphaFoldDB" id="A0A0N1I105"/>
<accession>A0A0N1I105</accession>
<evidence type="ECO:0000256" key="1">
    <source>
        <dbReference type="SAM" id="MobiDB-lite"/>
    </source>
</evidence>
<keyword evidence="3" id="KW-1185">Reference proteome</keyword>
<organism evidence="2 3">
    <name type="scientific">Leptomonas seymouri</name>
    <dbReference type="NCBI Taxonomy" id="5684"/>
    <lineage>
        <taxon>Eukaryota</taxon>
        <taxon>Discoba</taxon>
        <taxon>Euglenozoa</taxon>
        <taxon>Kinetoplastea</taxon>
        <taxon>Metakinetoplastina</taxon>
        <taxon>Trypanosomatida</taxon>
        <taxon>Trypanosomatidae</taxon>
        <taxon>Leishmaniinae</taxon>
        <taxon>Leptomonas</taxon>
    </lineage>
</organism>
<dbReference type="OrthoDB" id="278719at2759"/>
<proteinExistence type="predicted"/>
<dbReference type="Proteomes" id="UP000038009">
    <property type="component" value="Unassembled WGS sequence"/>
</dbReference>
<evidence type="ECO:0000313" key="3">
    <source>
        <dbReference type="Proteomes" id="UP000038009"/>
    </source>
</evidence>
<comment type="caution">
    <text evidence="2">The sequence shown here is derived from an EMBL/GenBank/DDBJ whole genome shotgun (WGS) entry which is preliminary data.</text>
</comment>
<dbReference type="VEuPathDB" id="TriTrypDB:Lsey_0515_0030"/>
<name>A0A0N1I105_LEPSE</name>
<evidence type="ECO:0000313" key="2">
    <source>
        <dbReference type="EMBL" id="KPI82843.1"/>
    </source>
</evidence>
<dbReference type="PROSITE" id="PS50096">
    <property type="entry name" value="IQ"/>
    <property type="match status" value="1"/>
</dbReference>
<sequence>MRVAAVGGECFLEEEEERRRVWSNEQQSRIALLVDWKLLLKVMAMLVKRLDDVVHDEFLARRGIVLDEKGDRVLLGERHDALFDFLVAAFESSPVEANLEAATVSSLTAAAASLRLQRIGRGYLLRWRLQRRLQNRRRDLFKQGVTRILADEFTHRRELVGEEYLARRGTYERMNTPVAVALNGRPLAPVLQDLLVEEERLRRGILDDYAAIHDAIERAEHKQFLKHTSAIFTPEQSDPSEEEESEGFQSPEMLRHAGSVWSAHRRDNTPRRRYKGFELDALGRFLLDYESDLNRMQIELADFRRQVAFEHDQIKDVRDRAAQEVVRGGTGAMWVPARPLPLSDLVRGPSAQYEGKRRL</sequence>